<dbReference type="Pfam" id="PF00797">
    <property type="entry name" value="Acetyltransf_2"/>
    <property type="match status" value="1"/>
</dbReference>
<protein>
    <submittedName>
        <fullName evidence="3">Arylamine N-acetyltransferase</fullName>
    </submittedName>
</protein>
<dbReference type="PANTHER" id="PTHR11786">
    <property type="entry name" value="N-HYDROXYARYLAMINE O-ACETYLTRANSFERASE"/>
    <property type="match status" value="1"/>
</dbReference>
<evidence type="ECO:0000313" key="4">
    <source>
        <dbReference type="Proteomes" id="UP000753908"/>
    </source>
</evidence>
<dbReference type="PANTHER" id="PTHR11786:SF0">
    <property type="entry name" value="ARYLAMINE N-ACETYLTRANSFERASE 4-RELATED"/>
    <property type="match status" value="1"/>
</dbReference>
<dbReference type="Gene3D" id="3.30.2140.10">
    <property type="entry name" value="Arylamine N-acetyltransferase"/>
    <property type="match status" value="1"/>
</dbReference>
<dbReference type="InterPro" id="IPR001447">
    <property type="entry name" value="Arylamine_N-AcTrfase"/>
</dbReference>
<dbReference type="PRINTS" id="PR01543">
    <property type="entry name" value="ANATRNSFRASE"/>
</dbReference>
<comment type="similarity">
    <text evidence="1 2">Belongs to the arylamine N-acetyltransferase family.</text>
</comment>
<reference evidence="3" key="1">
    <citation type="submission" date="2021-05" db="EMBL/GenBank/DDBJ databases">
        <authorList>
            <person name="Pietrasiak N."/>
            <person name="Ward R."/>
            <person name="Stajich J.E."/>
            <person name="Kurbessoian T."/>
        </authorList>
    </citation>
    <scope>NUCLEOTIDE SEQUENCE</scope>
    <source>
        <strain evidence="3">CPER-KK1</strain>
    </source>
</reference>
<dbReference type="SUPFAM" id="SSF54001">
    <property type="entry name" value="Cysteine proteinases"/>
    <property type="match status" value="1"/>
</dbReference>
<name>A0A951PPG9_9CYAN</name>
<sequence>MQKQTSDVIDLDAYFQRIGYSGKRSPTLETLQAIHQHHAEAIAFENLNSFLKQPVLLDVTSLQQKLIYQRRGGYCFEQNRLFRSVLIALGFQVTNLAARVLWNLPEGTITPRTHMLLQVDIDAQKYIADVGFGGLTLTAPLSLTPDIEQSTPHEPFRLLTTDHTYIMQAYLGQEWKSLYRFELQEQQLPDYEVSNWYVSTHPSSLFVTTLIVARPDTDCRYALRNNQLTTHHLGGRTEQSVLITVTELRTALEDVFRLKLPVSANIDGALQQLVQQIN</sequence>
<reference evidence="3" key="2">
    <citation type="journal article" date="2022" name="Microbiol. Resour. Announc.">
        <title>Metagenome Sequencing to Explore Phylogenomics of Terrestrial Cyanobacteria.</title>
        <authorList>
            <person name="Ward R.D."/>
            <person name="Stajich J.E."/>
            <person name="Johansen J.R."/>
            <person name="Huntemann M."/>
            <person name="Clum A."/>
            <person name="Foster B."/>
            <person name="Foster B."/>
            <person name="Roux S."/>
            <person name="Palaniappan K."/>
            <person name="Varghese N."/>
            <person name="Mukherjee S."/>
            <person name="Reddy T.B.K."/>
            <person name="Daum C."/>
            <person name="Copeland A."/>
            <person name="Chen I.A."/>
            <person name="Ivanova N.N."/>
            <person name="Kyrpides N.C."/>
            <person name="Shapiro N."/>
            <person name="Eloe-Fadrosh E.A."/>
            <person name="Pietrasiak N."/>
        </authorList>
    </citation>
    <scope>NUCLEOTIDE SEQUENCE</scope>
    <source>
        <strain evidence="3">CPER-KK1</strain>
    </source>
</reference>
<evidence type="ECO:0000256" key="2">
    <source>
        <dbReference type="RuleBase" id="RU003452"/>
    </source>
</evidence>
<dbReference type="EMBL" id="JAHHIF010000033">
    <property type="protein sequence ID" value="MBW4546994.1"/>
    <property type="molecule type" value="Genomic_DNA"/>
</dbReference>
<dbReference type="Proteomes" id="UP000753908">
    <property type="component" value="Unassembled WGS sequence"/>
</dbReference>
<comment type="caution">
    <text evidence="3">The sequence shown here is derived from an EMBL/GenBank/DDBJ whole genome shotgun (WGS) entry which is preliminary data.</text>
</comment>
<dbReference type="Gene3D" id="2.40.128.150">
    <property type="entry name" value="Cysteine proteinases"/>
    <property type="match status" value="1"/>
</dbReference>
<organism evidence="3 4">
    <name type="scientific">Symplocastrum torsivum CPER-KK1</name>
    <dbReference type="NCBI Taxonomy" id="450513"/>
    <lineage>
        <taxon>Bacteria</taxon>
        <taxon>Bacillati</taxon>
        <taxon>Cyanobacteriota</taxon>
        <taxon>Cyanophyceae</taxon>
        <taxon>Oscillatoriophycideae</taxon>
        <taxon>Oscillatoriales</taxon>
        <taxon>Microcoleaceae</taxon>
        <taxon>Symplocastrum</taxon>
    </lineage>
</organism>
<dbReference type="InterPro" id="IPR038765">
    <property type="entry name" value="Papain-like_cys_pep_sf"/>
</dbReference>
<accession>A0A951PPG9</accession>
<dbReference type="GO" id="GO:0016407">
    <property type="term" value="F:acetyltransferase activity"/>
    <property type="evidence" value="ECO:0007669"/>
    <property type="project" value="InterPro"/>
</dbReference>
<dbReference type="AlphaFoldDB" id="A0A951PPG9"/>
<evidence type="ECO:0000256" key="1">
    <source>
        <dbReference type="ARBA" id="ARBA00006547"/>
    </source>
</evidence>
<gene>
    <name evidence="3" type="ORF">KME25_21505</name>
</gene>
<evidence type="ECO:0000313" key="3">
    <source>
        <dbReference type="EMBL" id="MBW4546994.1"/>
    </source>
</evidence>
<proteinExistence type="inferred from homology"/>